<keyword evidence="3" id="KW-0378">Hydrolase</keyword>
<dbReference type="InterPro" id="IPR029058">
    <property type="entry name" value="AB_hydrolase_fold"/>
</dbReference>
<organism evidence="8 9">
    <name type="scientific">Naumannella cuiyingiana</name>
    <dbReference type="NCBI Taxonomy" id="1347891"/>
    <lineage>
        <taxon>Bacteria</taxon>
        <taxon>Bacillati</taxon>
        <taxon>Actinomycetota</taxon>
        <taxon>Actinomycetes</taxon>
        <taxon>Propionibacteriales</taxon>
        <taxon>Propionibacteriaceae</taxon>
        <taxon>Naumannella</taxon>
    </lineage>
</organism>
<dbReference type="Proteomes" id="UP000527616">
    <property type="component" value="Unassembled WGS sequence"/>
</dbReference>
<dbReference type="Gene3D" id="3.40.50.1820">
    <property type="entry name" value="alpha/beta hydrolase"/>
    <property type="match status" value="1"/>
</dbReference>
<keyword evidence="6" id="KW-0472">Membrane</keyword>
<dbReference type="GO" id="GO:0052689">
    <property type="term" value="F:carboxylic ester hydrolase activity"/>
    <property type="evidence" value="ECO:0007669"/>
    <property type="project" value="UniProtKB-KW"/>
</dbReference>
<feature type="region of interest" description="Disordered" evidence="5">
    <location>
        <begin position="371"/>
        <end position="393"/>
    </location>
</feature>
<keyword evidence="4" id="KW-1015">Disulfide bond</keyword>
<evidence type="ECO:0000313" key="9">
    <source>
        <dbReference type="Proteomes" id="UP000527616"/>
    </source>
</evidence>
<keyword evidence="2" id="KW-0719">Serine esterase</keyword>
<evidence type="ECO:0000313" key="8">
    <source>
        <dbReference type="EMBL" id="NYI71295.1"/>
    </source>
</evidence>
<dbReference type="PANTHER" id="PTHR33630:SF9">
    <property type="entry name" value="CUTINASE 4"/>
    <property type="match status" value="1"/>
</dbReference>
<reference evidence="8 9" key="1">
    <citation type="submission" date="2020-07" db="EMBL/GenBank/DDBJ databases">
        <title>Sequencing the genomes of 1000 actinobacteria strains.</title>
        <authorList>
            <person name="Klenk H.-P."/>
        </authorList>
    </citation>
    <scope>NUCLEOTIDE SEQUENCE [LARGE SCALE GENOMIC DNA]</scope>
    <source>
        <strain evidence="8 9">DSM 103164</strain>
    </source>
</reference>
<keyword evidence="7" id="KW-0732">Signal</keyword>
<proteinExistence type="inferred from homology"/>
<sequence>MIIRPARRLLASLALALCTLPVLASPARATMTWSGPPIAASTATAQACADLLFVGVRGSAEPAPYGPTVTAVRDELARRTSDAPGDASLLVREVFLDYPAVSPETLGATGADRLLFDPEMPPTQFFDSVRAGRGDLIDLLADSGRRCPGERWVIAGFSQGAQVVTEALADRAVREDADDRLLGAVLLGNPANGPASQGTNLAGDARPDAMGLSTSLHYIRARIAGARQPDDAGGLGGALRAVVELSEGPLDAALAERVLRSRGLAIDPVIAGRITQVCRAGDLICDSGPGLGRIVFAQAPLQDEVDRAQPIHLGYAELLEPAVRPTVDAVRGWAPSVHRAVPFWQRPEAPLAGAILLALVGTGAVVLVRRRTDRARPGSDPQADPTTGSGDRM</sequence>
<evidence type="ECO:0000256" key="7">
    <source>
        <dbReference type="SAM" id="SignalP"/>
    </source>
</evidence>
<dbReference type="PANTHER" id="PTHR33630">
    <property type="entry name" value="CUTINASE RV1984C-RELATED-RELATED"/>
    <property type="match status" value="1"/>
</dbReference>
<gene>
    <name evidence="8" type="ORF">GGQ54_001855</name>
</gene>
<dbReference type="RefSeq" id="WP_179445136.1">
    <property type="nucleotide sequence ID" value="NZ_JACBZS010000001.1"/>
</dbReference>
<evidence type="ECO:0008006" key="10">
    <source>
        <dbReference type="Google" id="ProtNLM"/>
    </source>
</evidence>
<feature type="compositionally biased region" description="Polar residues" evidence="5">
    <location>
        <begin position="384"/>
        <end position="393"/>
    </location>
</feature>
<evidence type="ECO:0000256" key="3">
    <source>
        <dbReference type="ARBA" id="ARBA00022801"/>
    </source>
</evidence>
<comment type="similarity">
    <text evidence="1">Belongs to the cutinase family.</text>
</comment>
<keyword evidence="6" id="KW-1133">Transmembrane helix</keyword>
<evidence type="ECO:0000256" key="5">
    <source>
        <dbReference type="SAM" id="MobiDB-lite"/>
    </source>
</evidence>
<comment type="caution">
    <text evidence="8">The sequence shown here is derived from an EMBL/GenBank/DDBJ whole genome shotgun (WGS) entry which is preliminary data.</text>
</comment>
<dbReference type="SMART" id="SM01110">
    <property type="entry name" value="Cutinase"/>
    <property type="match status" value="1"/>
</dbReference>
<protein>
    <recommendedName>
        <fullName evidence="10">Cutinase family protein</fullName>
    </recommendedName>
</protein>
<dbReference type="SUPFAM" id="SSF53474">
    <property type="entry name" value="alpha/beta-Hydrolases"/>
    <property type="match status" value="1"/>
</dbReference>
<evidence type="ECO:0000256" key="2">
    <source>
        <dbReference type="ARBA" id="ARBA00022487"/>
    </source>
</evidence>
<keyword evidence="9" id="KW-1185">Reference proteome</keyword>
<feature type="chain" id="PRO_5038667283" description="Cutinase family protein" evidence="7">
    <location>
        <begin position="25"/>
        <end position="393"/>
    </location>
</feature>
<name>A0A7Z0D9M1_9ACTN</name>
<evidence type="ECO:0000256" key="1">
    <source>
        <dbReference type="ARBA" id="ARBA00007534"/>
    </source>
</evidence>
<evidence type="ECO:0000256" key="4">
    <source>
        <dbReference type="ARBA" id="ARBA00023157"/>
    </source>
</evidence>
<feature type="signal peptide" evidence="7">
    <location>
        <begin position="1"/>
        <end position="24"/>
    </location>
</feature>
<feature type="transmembrane region" description="Helical" evidence="6">
    <location>
        <begin position="349"/>
        <end position="368"/>
    </location>
</feature>
<dbReference type="EMBL" id="JACBZS010000001">
    <property type="protein sequence ID" value="NYI71295.1"/>
    <property type="molecule type" value="Genomic_DNA"/>
</dbReference>
<dbReference type="InterPro" id="IPR000675">
    <property type="entry name" value="Cutinase/axe"/>
</dbReference>
<dbReference type="Pfam" id="PF01083">
    <property type="entry name" value="Cutinase"/>
    <property type="match status" value="1"/>
</dbReference>
<accession>A0A7Z0D9M1</accession>
<keyword evidence="6" id="KW-0812">Transmembrane</keyword>
<dbReference type="AlphaFoldDB" id="A0A7Z0D9M1"/>
<evidence type="ECO:0000256" key="6">
    <source>
        <dbReference type="SAM" id="Phobius"/>
    </source>
</evidence>